<name>A0A1M6UZX2_9ACTN</name>
<dbReference type="Proteomes" id="UP000184111">
    <property type="component" value="Unassembled WGS sequence"/>
</dbReference>
<dbReference type="OrthoDB" id="9812295at2"/>
<dbReference type="STRING" id="310782.SAMN05216499_101538"/>
<dbReference type="InterPro" id="IPR050712">
    <property type="entry name" value="NAD(P)H-dep_reductase"/>
</dbReference>
<dbReference type="AlphaFoldDB" id="A0A1M6UZX2"/>
<dbReference type="EMBL" id="FRBI01000001">
    <property type="protein sequence ID" value="SHK74738.1"/>
    <property type="molecule type" value="Genomic_DNA"/>
</dbReference>
<dbReference type="PANTHER" id="PTHR30543">
    <property type="entry name" value="CHROMATE REDUCTASE"/>
    <property type="match status" value="1"/>
</dbReference>
<dbReference type="InterPro" id="IPR005025">
    <property type="entry name" value="FMN_Rdtase-like_dom"/>
</dbReference>
<keyword evidence="3" id="KW-1185">Reference proteome</keyword>
<protein>
    <submittedName>
        <fullName evidence="2">NAD(P)H-dependent FMN reductase</fullName>
    </submittedName>
</protein>
<dbReference type="InterPro" id="IPR029039">
    <property type="entry name" value="Flavoprotein-like_sf"/>
</dbReference>
<dbReference type="Gene3D" id="3.40.630.30">
    <property type="match status" value="1"/>
</dbReference>
<gene>
    <name evidence="2" type="ORF">SAMN05216499_101538</name>
</gene>
<dbReference type="Pfam" id="PF00583">
    <property type="entry name" value="Acetyltransf_1"/>
    <property type="match status" value="1"/>
</dbReference>
<accession>A0A1M6UZX2</accession>
<dbReference type="RefSeq" id="WP_073493140.1">
    <property type="nucleotide sequence ID" value="NZ_FRBI01000001.1"/>
</dbReference>
<dbReference type="SUPFAM" id="SSF55729">
    <property type="entry name" value="Acyl-CoA N-acyltransferases (Nat)"/>
    <property type="match status" value="1"/>
</dbReference>
<feature type="domain" description="N-acetyltransferase" evidence="1">
    <location>
        <begin position="206"/>
        <end position="352"/>
    </location>
</feature>
<dbReference type="PROSITE" id="PS51186">
    <property type="entry name" value="GNAT"/>
    <property type="match status" value="1"/>
</dbReference>
<dbReference type="Pfam" id="PF03358">
    <property type="entry name" value="FMN_red"/>
    <property type="match status" value="1"/>
</dbReference>
<dbReference type="SUPFAM" id="SSF52218">
    <property type="entry name" value="Flavoproteins"/>
    <property type="match status" value="1"/>
</dbReference>
<dbReference type="GO" id="GO:0016491">
    <property type="term" value="F:oxidoreductase activity"/>
    <property type="evidence" value="ECO:0007669"/>
    <property type="project" value="InterPro"/>
</dbReference>
<sequence>MSTKRPRVLVLVCSSRPGALGPAVGRWLTEAITPRARELGADLTSLTIDDLALPFLDEEEHPSTGVYAHEHTRRWSSLADAADGFLFVTPEYNHAMPATLKNALDYLGPEWAWKPVGFVSYGNTSAGTRAVQHAKQVVAALRLVPLGSTVALRIADAIQDGQVRPNDALTGAATGVLDELVRVAHALRPLRERDAAGRAPGPLPGSYVRRLVPDDAPEVTVLQRCCWTEEAIANDTLAVPALHESPQEVRAWLAEWDATGLWLDGRLLAMVRARRSADDWHIGRLAVVPDLRGHGLGRWMLRTAEAAGTGCGRVVLSTGAASHRNIAFYESAGYQASAARVDGTIRLSKAAPAGHPGAAPASVRPGLA</sequence>
<dbReference type="CDD" id="cd04301">
    <property type="entry name" value="NAT_SF"/>
    <property type="match status" value="1"/>
</dbReference>
<dbReference type="Gene3D" id="3.40.50.360">
    <property type="match status" value="1"/>
</dbReference>
<evidence type="ECO:0000313" key="2">
    <source>
        <dbReference type="EMBL" id="SHK74738.1"/>
    </source>
</evidence>
<proteinExistence type="predicted"/>
<dbReference type="PANTHER" id="PTHR30543:SF21">
    <property type="entry name" value="NAD(P)H-DEPENDENT FMN REDUCTASE LOT6"/>
    <property type="match status" value="1"/>
</dbReference>
<evidence type="ECO:0000259" key="1">
    <source>
        <dbReference type="PROSITE" id="PS51186"/>
    </source>
</evidence>
<reference evidence="2 3" key="1">
    <citation type="submission" date="2016-11" db="EMBL/GenBank/DDBJ databases">
        <authorList>
            <person name="Jaros S."/>
            <person name="Januszkiewicz K."/>
            <person name="Wedrychowicz H."/>
        </authorList>
    </citation>
    <scope>NUCLEOTIDE SEQUENCE [LARGE SCALE GENOMIC DNA]</scope>
    <source>
        <strain evidence="2 3">CGMCC 4.2025</strain>
    </source>
</reference>
<dbReference type="InterPro" id="IPR016181">
    <property type="entry name" value="Acyl_CoA_acyltransferase"/>
</dbReference>
<dbReference type="GO" id="GO:0010181">
    <property type="term" value="F:FMN binding"/>
    <property type="evidence" value="ECO:0007669"/>
    <property type="project" value="TreeGrafter"/>
</dbReference>
<dbReference type="InterPro" id="IPR000182">
    <property type="entry name" value="GNAT_dom"/>
</dbReference>
<dbReference type="GO" id="GO:0005829">
    <property type="term" value="C:cytosol"/>
    <property type="evidence" value="ECO:0007669"/>
    <property type="project" value="TreeGrafter"/>
</dbReference>
<evidence type="ECO:0000313" key="3">
    <source>
        <dbReference type="Proteomes" id="UP000184111"/>
    </source>
</evidence>
<dbReference type="GO" id="GO:0016747">
    <property type="term" value="F:acyltransferase activity, transferring groups other than amino-acyl groups"/>
    <property type="evidence" value="ECO:0007669"/>
    <property type="project" value="InterPro"/>
</dbReference>
<organism evidence="2 3">
    <name type="scientific">Actinacidiphila paucisporea</name>
    <dbReference type="NCBI Taxonomy" id="310782"/>
    <lineage>
        <taxon>Bacteria</taxon>
        <taxon>Bacillati</taxon>
        <taxon>Actinomycetota</taxon>
        <taxon>Actinomycetes</taxon>
        <taxon>Kitasatosporales</taxon>
        <taxon>Streptomycetaceae</taxon>
        <taxon>Actinacidiphila</taxon>
    </lineage>
</organism>